<feature type="repeat" description="ANK" evidence="3">
    <location>
        <begin position="895"/>
        <end position="927"/>
    </location>
</feature>
<dbReference type="SUPFAM" id="SSF48403">
    <property type="entry name" value="Ankyrin repeat"/>
    <property type="match status" value="2"/>
</dbReference>
<sequence length="1023" mass="116660">MNETRFNNTDGHIAVQGHVENNGYLTSVAAKLIFTKPPTRVMNFSAASVSAIRDKQAKILKTLYKATEINRKDRNPDRVLGTCEWFTTHPYFQKWMTSGSSRMLWVSADPGCGKSVLAKYLVDDILKSKERTTCHFFFKDDFEGQGSITNALCCILFQLFEMKRDLLSEEIIDRFEITGEGFTGSFSTLWDTLLIAAKNRECGEIVCVLDAVDECEESGRHHLIQELQKLYIAEPDVNFNLKFLLTSRPYLDIRNRFRSLESSQSFIALRGDSELELEKISQEIDLFIEARVKDIKERFHLTENERDLLSEKFKLVPNRTYLWAHLTLDLVESGIKLKNKNNRNKIEENTELNTDMHKKLIEKLISQLPTTVDEAYERILSKSCNPSRAERLLNIVVAAMRPFTLQEMRLALILQDNHQSYRSLNLNRHKTDSKLEEDFRDEIRDLCGLFVTVIDSKIYLLHQTAKEFLVQNTRADVFNDTYKLSSKAKSVVPFPQETRTTYEWRNSLQLQDSHQLLARICMRFLLFAEFESHPLTEDMAMVQYISGYVLLDYCAKFWVTHLQNSQIELKSDSSITQTVLRLCDTTFKRCLTWFAIYWAGTNANTAFPRDFNSIMIASYFGFATAVKIFINSRKDIDLTFKDCEHGRSALSWAAGNGFDAVVELLLKKFRRRVIDWRLLPFITSTKVDSVDIYGRTPLTYAIWNGHTSVVRKLLRSGARVSMEDDVGGTPLSYSIYSGHKEIVGQFFKEGIEIDLRNRTGEKLLISAAERGHEAVVRLLVNNGVDIEAKDSEYGRTPLSWAAKNGHEAVVRFLVGQGADIEAKDSRYGQTPLSWAAENGREAVVRFLVDQGADIEAKDSPYGRTPLSWAAKNGHEAVVRFLVGQGADIETKDSPYGRTPLSWAAENGREVIVRFLVDQGADIEAKDSPYGRTPLSWAAKNGHEAVVRFLVDRGADIETKDSRYRQTPLSWAAENRHEAIVKFLVDKGADINSEDHNGNTPLYWAKFQGEKSIVNFLKDKGARE</sequence>
<dbReference type="Pfam" id="PF24883">
    <property type="entry name" value="NPHP3_N"/>
    <property type="match status" value="1"/>
</dbReference>
<feature type="repeat" description="ANK" evidence="3">
    <location>
        <begin position="861"/>
        <end position="893"/>
    </location>
</feature>
<dbReference type="InterPro" id="IPR056884">
    <property type="entry name" value="NPHP3-like_N"/>
</dbReference>
<dbReference type="SUPFAM" id="SSF52540">
    <property type="entry name" value="P-loop containing nucleoside triphosphate hydrolases"/>
    <property type="match status" value="1"/>
</dbReference>
<dbReference type="Pfam" id="PF12796">
    <property type="entry name" value="Ank_2"/>
    <property type="match status" value="5"/>
</dbReference>
<dbReference type="Gene3D" id="3.40.50.300">
    <property type="entry name" value="P-loop containing nucleotide triphosphate hydrolases"/>
    <property type="match status" value="1"/>
</dbReference>
<evidence type="ECO:0000313" key="7">
    <source>
        <dbReference type="Proteomes" id="UP001365542"/>
    </source>
</evidence>
<dbReference type="PROSITE" id="PS50297">
    <property type="entry name" value="ANK_REP_REGION"/>
    <property type="match status" value="9"/>
</dbReference>
<organism evidence="6 7">
    <name type="scientific">Orbilia ellipsospora</name>
    <dbReference type="NCBI Taxonomy" id="2528407"/>
    <lineage>
        <taxon>Eukaryota</taxon>
        <taxon>Fungi</taxon>
        <taxon>Dikarya</taxon>
        <taxon>Ascomycota</taxon>
        <taxon>Pezizomycotina</taxon>
        <taxon>Orbiliomycetes</taxon>
        <taxon>Orbiliales</taxon>
        <taxon>Orbiliaceae</taxon>
        <taxon>Orbilia</taxon>
    </lineage>
</organism>
<dbReference type="Proteomes" id="UP001365542">
    <property type="component" value="Unassembled WGS sequence"/>
</dbReference>
<feature type="domain" description="Nephrocystin 3-like N-terminal" evidence="5">
    <location>
        <begin position="81"/>
        <end position="248"/>
    </location>
</feature>
<proteinExistence type="predicted"/>
<dbReference type="InterPro" id="IPR036770">
    <property type="entry name" value="Ankyrin_rpt-contain_sf"/>
</dbReference>
<evidence type="ECO:0000256" key="3">
    <source>
        <dbReference type="PROSITE-ProRule" id="PRU00023"/>
    </source>
</evidence>
<dbReference type="PANTHER" id="PTHR24126">
    <property type="entry name" value="ANKYRIN REPEAT, PH AND SEC7 DOMAIN CONTAINING PROTEIN SECG-RELATED"/>
    <property type="match status" value="1"/>
</dbReference>
<name>A0AAV9X031_9PEZI</name>
<dbReference type="SMART" id="SM00248">
    <property type="entry name" value="ANK"/>
    <property type="match status" value="12"/>
</dbReference>
<feature type="repeat" description="ANK" evidence="3">
    <location>
        <begin position="693"/>
        <end position="725"/>
    </location>
</feature>
<evidence type="ECO:0000259" key="5">
    <source>
        <dbReference type="Pfam" id="PF24883"/>
    </source>
</evidence>
<accession>A0AAV9X031</accession>
<evidence type="ECO:0000313" key="6">
    <source>
        <dbReference type="EMBL" id="KAK6526312.1"/>
    </source>
</evidence>
<feature type="repeat" description="ANK" evidence="3">
    <location>
        <begin position="929"/>
        <end position="961"/>
    </location>
</feature>
<keyword evidence="7" id="KW-1185">Reference proteome</keyword>
<protein>
    <recommendedName>
        <fullName evidence="8">NACHT domain-containing protein</fullName>
    </recommendedName>
</protein>
<reference evidence="6 7" key="1">
    <citation type="submission" date="2019-10" db="EMBL/GenBank/DDBJ databases">
        <authorList>
            <person name="Palmer J.M."/>
        </authorList>
    </citation>
    <scope>NUCLEOTIDE SEQUENCE [LARGE SCALE GENOMIC DNA]</scope>
    <source>
        <strain evidence="6 7">TWF694</strain>
    </source>
</reference>
<feature type="repeat" description="ANK" evidence="3">
    <location>
        <begin position="759"/>
        <end position="791"/>
    </location>
</feature>
<evidence type="ECO:0008006" key="8">
    <source>
        <dbReference type="Google" id="ProtNLM"/>
    </source>
</evidence>
<evidence type="ECO:0000259" key="4">
    <source>
        <dbReference type="Pfam" id="PF22939"/>
    </source>
</evidence>
<feature type="repeat" description="ANK" evidence="3">
    <location>
        <begin position="963"/>
        <end position="995"/>
    </location>
</feature>
<feature type="repeat" description="ANK" evidence="3">
    <location>
        <begin position="793"/>
        <end position="825"/>
    </location>
</feature>
<dbReference type="Pfam" id="PF22939">
    <property type="entry name" value="WHD_GPIID"/>
    <property type="match status" value="1"/>
</dbReference>
<keyword evidence="2 3" id="KW-0040">ANK repeat</keyword>
<dbReference type="PRINTS" id="PR01415">
    <property type="entry name" value="ANKYRIN"/>
</dbReference>
<feature type="repeat" description="ANK" evidence="3">
    <location>
        <begin position="996"/>
        <end position="1023"/>
    </location>
</feature>
<dbReference type="PROSITE" id="PS50088">
    <property type="entry name" value="ANK_REPEAT"/>
    <property type="match status" value="10"/>
</dbReference>
<dbReference type="AlphaFoldDB" id="A0AAV9X031"/>
<feature type="repeat" description="ANK" evidence="3">
    <location>
        <begin position="726"/>
        <end position="758"/>
    </location>
</feature>
<dbReference type="Gene3D" id="1.25.40.20">
    <property type="entry name" value="Ankyrin repeat-containing domain"/>
    <property type="match status" value="5"/>
</dbReference>
<feature type="domain" description="GPI inositol-deacylase winged helix" evidence="4">
    <location>
        <begin position="384"/>
        <end position="476"/>
    </location>
</feature>
<evidence type="ECO:0000256" key="2">
    <source>
        <dbReference type="ARBA" id="ARBA00023043"/>
    </source>
</evidence>
<dbReference type="PANTHER" id="PTHR24126:SF14">
    <property type="entry name" value="ANK_REP_REGION DOMAIN-CONTAINING PROTEIN"/>
    <property type="match status" value="1"/>
</dbReference>
<comment type="caution">
    <text evidence="6">The sequence shown here is derived from an EMBL/GenBank/DDBJ whole genome shotgun (WGS) entry which is preliminary data.</text>
</comment>
<dbReference type="EMBL" id="JAVHJO010000016">
    <property type="protein sequence ID" value="KAK6526312.1"/>
    <property type="molecule type" value="Genomic_DNA"/>
</dbReference>
<dbReference type="InterPro" id="IPR002110">
    <property type="entry name" value="Ankyrin_rpt"/>
</dbReference>
<dbReference type="InterPro" id="IPR054471">
    <property type="entry name" value="GPIID_WHD"/>
</dbReference>
<gene>
    <name evidence="6" type="ORF">TWF694_004911</name>
</gene>
<evidence type="ECO:0000256" key="1">
    <source>
        <dbReference type="ARBA" id="ARBA00022737"/>
    </source>
</evidence>
<feature type="repeat" description="ANK" evidence="3">
    <location>
        <begin position="827"/>
        <end position="859"/>
    </location>
</feature>
<keyword evidence="1" id="KW-0677">Repeat</keyword>
<dbReference type="InterPro" id="IPR027417">
    <property type="entry name" value="P-loop_NTPase"/>
</dbReference>